<dbReference type="EMBL" id="MHCN01000016">
    <property type="protein sequence ID" value="OGY21241.1"/>
    <property type="molecule type" value="Genomic_DNA"/>
</dbReference>
<dbReference type="Proteomes" id="UP000176299">
    <property type="component" value="Unassembled WGS sequence"/>
</dbReference>
<sequence length="66" mass="7400">MVAIDWTPIFKKYKGKWVALKDDEETVVGAGDTVAEALEEARKKGYENPILTKMPKEIIPYVGFGL</sequence>
<dbReference type="Pfam" id="PF18929">
    <property type="entry name" value="DUF5678"/>
    <property type="match status" value="1"/>
</dbReference>
<comment type="caution">
    <text evidence="2">The sequence shown here is derived from an EMBL/GenBank/DDBJ whole genome shotgun (WGS) entry which is preliminary data.</text>
</comment>
<feature type="domain" description="DUF5678" evidence="1">
    <location>
        <begin position="10"/>
        <end position="57"/>
    </location>
</feature>
<evidence type="ECO:0000313" key="3">
    <source>
        <dbReference type="Proteomes" id="UP000176299"/>
    </source>
</evidence>
<proteinExistence type="predicted"/>
<dbReference type="AlphaFoldDB" id="A0A1G1W0R9"/>
<dbReference type="STRING" id="1802591.A2113_04490"/>
<accession>A0A1G1W0R9</accession>
<organism evidence="2 3">
    <name type="scientific">Candidatus Woykebacteria bacterium GWA1_44_8</name>
    <dbReference type="NCBI Taxonomy" id="1802591"/>
    <lineage>
        <taxon>Bacteria</taxon>
        <taxon>Candidatus Woykeibacteriota</taxon>
    </lineage>
</organism>
<evidence type="ECO:0000259" key="1">
    <source>
        <dbReference type="Pfam" id="PF18929"/>
    </source>
</evidence>
<gene>
    <name evidence="2" type="ORF">A2113_04490</name>
</gene>
<name>A0A1G1W0R9_9BACT</name>
<dbReference type="InterPro" id="IPR043734">
    <property type="entry name" value="DUF5678"/>
</dbReference>
<protein>
    <recommendedName>
        <fullName evidence="1">DUF5678 domain-containing protein</fullName>
    </recommendedName>
</protein>
<evidence type="ECO:0000313" key="2">
    <source>
        <dbReference type="EMBL" id="OGY21241.1"/>
    </source>
</evidence>
<reference evidence="2 3" key="1">
    <citation type="journal article" date="2016" name="Nat. Commun.">
        <title>Thousands of microbial genomes shed light on interconnected biogeochemical processes in an aquifer system.</title>
        <authorList>
            <person name="Anantharaman K."/>
            <person name="Brown C.T."/>
            <person name="Hug L.A."/>
            <person name="Sharon I."/>
            <person name="Castelle C.J."/>
            <person name="Probst A.J."/>
            <person name="Thomas B.C."/>
            <person name="Singh A."/>
            <person name="Wilkins M.J."/>
            <person name="Karaoz U."/>
            <person name="Brodie E.L."/>
            <person name="Williams K.H."/>
            <person name="Hubbard S.S."/>
            <person name="Banfield J.F."/>
        </authorList>
    </citation>
    <scope>NUCLEOTIDE SEQUENCE [LARGE SCALE GENOMIC DNA]</scope>
</reference>